<protein>
    <submittedName>
        <fullName evidence="1">Uncharacterized protein</fullName>
    </submittedName>
</protein>
<dbReference type="Proteomes" id="UP000054337">
    <property type="component" value="Unassembled WGS sequence"/>
</dbReference>
<dbReference type="EMBL" id="KI968766">
    <property type="protein sequence ID" value="EUN24487.1"/>
    <property type="molecule type" value="Genomic_DNA"/>
</dbReference>
<organism evidence="1 2">
    <name type="scientific">Bipolaris victoriae (strain FI3)</name>
    <name type="common">Victoria blight of oats agent</name>
    <name type="synonym">Cochliobolus victoriae</name>
    <dbReference type="NCBI Taxonomy" id="930091"/>
    <lineage>
        <taxon>Eukaryota</taxon>
        <taxon>Fungi</taxon>
        <taxon>Dikarya</taxon>
        <taxon>Ascomycota</taxon>
        <taxon>Pezizomycotina</taxon>
        <taxon>Dothideomycetes</taxon>
        <taxon>Pleosporomycetidae</taxon>
        <taxon>Pleosporales</taxon>
        <taxon>Pleosporineae</taxon>
        <taxon>Pleosporaceae</taxon>
        <taxon>Bipolaris</taxon>
    </lineage>
</organism>
<dbReference type="AlphaFoldDB" id="W7EJN8"/>
<keyword evidence="2" id="KW-1185">Reference proteome</keyword>
<reference evidence="1 2" key="1">
    <citation type="journal article" date="2013" name="PLoS Genet.">
        <title>Comparative genome structure, secondary metabolite, and effector coding capacity across Cochliobolus pathogens.</title>
        <authorList>
            <person name="Condon B.J."/>
            <person name="Leng Y."/>
            <person name="Wu D."/>
            <person name="Bushley K.E."/>
            <person name="Ohm R.A."/>
            <person name="Otillar R."/>
            <person name="Martin J."/>
            <person name="Schackwitz W."/>
            <person name="Grimwood J."/>
            <person name="MohdZainudin N."/>
            <person name="Xue C."/>
            <person name="Wang R."/>
            <person name="Manning V.A."/>
            <person name="Dhillon B."/>
            <person name="Tu Z.J."/>
            <person name="Steffenson B.J."/>
            <person name="Salamov A."/>
            <person name="Sun H."/>
            <person name="Lowry S."/>
            <person name="LaButti K."/>
            <person name="Han J."/>
            <person name="Copeland A."/>
            <person name="Lindquist E."/>
            <person name="Barry K."/>
            <person name="Schmutz J."/>
            <person name="Baker S.E."/>
            <person name="Ciuffetti L.M."/>
            <person name="Grigoriev I.V."/>
            <person name="Zhong S."/>
            <person name="Turgeon B.G."/>
        </authorList>
    </citation>
    <scope>NUCLEOTIDE SEQUENCE [LARGE SCALE GENOMIC DNA]</scope>
    <source>
        <strain evidence="1 2">FI3</strain>
    </source>
</reference>
<gene>
    <name evidence="1" type="ORF">COCVIDRAFT_106006</name>
</gene>
<dbReference type="HOGENOM" id="CLU_2359402_0_0_1"/>
<proteinExistence type="predicted"/>
<evidence type="ECO:0000313" key="2">
    <source>
        <dbReference type="Proteomes" id="UP000054337"/>
    </source>
</evidence>
<sequence length="96" mass="10690">MWRRQNDDRAPLLRIILYLIYSREIQGYSLTITTLIGADRTLYSIALSLDPGLHRPLASGPHTKLVPCTTVELGYNSLLLVYVRAKCLNSGSPCDG</sequence>
<evidence type="ECO:0000313" key="1">
    <source>
        <dbReference type="EMBL" id="EUN24487.1"/>
    </source>
</evidence>
<dbReference type="RefSeq" id="XP_014554070.1">
    <property type="nucleotide sequence ID" value="XM_014698584.1"/>
</dbReference>
<name>W7EJN8_BIPV3</name>
<dbReference type="GeneID" id="26248978"/>
<accession>W7EJN8</accession>